<feature type="compositionally biased region" description="Basic and acidic residues" evidence="1">
    <location>
        <begin position="78"/>
        <end position="97"/>
    </location>
</feature>
<comment type="caution">
    <text evidence="2">The sequence shown here is derived from an EMBL/GenBank/DDBJ whole genome shotgun (WGS) entry which is preliminary data.</text>
</comment>
<keyword evidence="3" id="KW-1185">Reference proteome</keyword>
<evidence type="ECO:0000313" key="2">
    <source>
        <dbReference type="EMBL" id="OMJ79211.1"/>
    </source>
</evidence>
<sequence length="112" mass="13150">MSGSFKTYPRAILTHNEVEYDPDRVDRYGHNFKFMEQHISFKDNVLEEPLESILEIEQINMVSKDKIEEEGSEEIDDEDKKDNNKKLKIDGKVEKPKRGQNSKCKRCSCIIQ</sequence>
<dbReference type="EMBL" id="MPUH01000482">
    <property type="protein sequence ID" value="OMJ79211.1"/>
    <property type="molecule type" value="Genomic_DNA"/>
</dbReference>
<dbReference type="AlphaFoldDB" id="A0A1R2BR52"/>
<gene>
    <name evidence="2" type="ORF">SteCoe_20812</name>
</gene>
<evidence type="ECO:0000256" key="1">
    <source>
        <dbReference type="SAM" id="MobiDB-lite"/>
    </source>
</evidence>
<protein>
    <submittedName>
        <fullName evidence="2">Uncharacterized protein</fullName>
    </submittedName>
</protein>
<reference evidence="2 3" key="1">
    <citation type="submission" date="2016-11" db="EMBL/GenBank/DDBJ databases">
        <title>The macronuclear genome of Stentor coeruleus: a giant cell with tiny introns.</title>
        <authorList>
            <person name="Slabodnick M."/>
            <person name="Ruby J.G."/>
            <person name="Reiff S.B."/>
            <person name="Swart E.C."/>
            <person name="Gosai S."/>
            <person name="Prabakaran S."/>
            <person name="Witkowska E."/>
            <person name="Larue G.E."/>
            <person name="Fisher S."/>
            <person name="Freeman R.M."/>
            <person name="Gunawardena J."/>
            <person name="Chu W."/>
            <person name="Stover N.A."/>
            <person name="Gregory B.D."/>
            <person name="Nowacki M."/>
            <person name="Derisi J."/>
            <person name="Roy S.W."/>
            <person name="Marshall W.F."/>
            <person name="Sood P."/>
        </authorList>
    </citation>
    <scope>NUCLEOTIDE SEQUENCE [LARGE SCALE GENOMIC DNA]</scope>
    <source>
        <strain evidence="2">WM001</strain>
    </source>
</reference>
<dbReference type="Proteomes" id="UP000187209">
    <property type="component" value="Unassembled WGS sequence"/>
</dbReference>
<feature type="region of interest" description="Disordered" evidence="1">
    <location>
        <begin position="65"/>
        <end position="102"/>
    </location>
</feature>
<accession>A0A1R2BR52</accession>
<name>A0A1R2BR52_9CILI</name>
<proteinExistence type="predicted"/>
<organism evidence="2 3">
    <name type="scientific">Stentor coeruleus</name>
    <dbReference type="NCBI Taxonomy" id="5963"/>
    <lineage>
        <taxon>Eukaryota</taxon>
        <taxon>Sar</taxon>
        <taxon>Alveolata</taxon>
        <taxon>Ciliophora</taxon>
        <taxon>Postciliodesmatophora</taxon>
        <taxon>Heterotrichea</taxon>
        <taxon>Heterotrichida</taxon>
        <taxon>Stentoridae</taxon>
        <taxon>Stentor</taxon>
    </lineage>
</organism>
<evidence type="ECO:0000313" key="3">
    <source>
        <dbReference type="Proteomes" id="UP000187209"/>
    </source>
</evidence>